<dbReference type="EMBL" id="JBHSFY010000014">
    <property type="protein sequence ID" value="MFC4479369.1"/>
    <property type="molecule type" value="Genomic_DNA"/>
</dbReference>
<proteinExistence type="predicted"/>
<name>A0ABV8ZKE9_9FLAO</name>
<comment type="caution">
    <text evidence="1">The sequence shown here is derived from an EMBL/GenBank/DDBJ whole genome shotgun (WGS) entry which is preliminary data.</text>
</comment>
<dbReference type="RefSeq" id="WP_379800677.1">
    <property type="nucleotide sequence ID" value="NZ_JBHSFY010000014.1"/>
</dbReference>
<accession>A0ABV8ZKE9</accession>
<reference evidence="2" key="1">
    <citation type="journal article" date="2019" name="Int. J. Syst. Evol. Microbiol.">
        <title>The Global Catalogue of Microorganisms (GCM) 10K type strain sequencing project: providing services to taxonomists for standard genome sequencing and annotation.</title>
        <authorList>
            <consortium name="The Broad Institute Genomics Platform"/>
            <consortium name="The Broad Institute Genome Sequencing Center for Infectious Disease"/>
            <person name="Wu L."/>
            <person name="Ma J."/>
        </authorList>
    </citation>
    <scope>NUCLEOTIDE SEQUENCE [LARGE SCALE GENOMIC DNA]</scope>
    <source>
        <strain evidence="2">NBRC 103627</strain>
    </source>
</reference>
<protein>
    <recommendedName>
        <fullName evidence="3">AMIN domain-containing protein</fullName>
    </recommendedName>
</protein>
<dbReference type="Proteomes" id="UP001596003">
    <property type="component" value="Unassembled WGS sequence"/>
</dbReference>
<sequence length="153" mass="18061">MIINNIKLNLILMMMSKFKSFVFIGCTLVMHLFFLNNVQAQQKVKKDTLYFKIDNSYLFENKNIPKTFFIEDGNGHTEFCFQVAEILFDLKPIQVLDLKYFIRNSKFFINQGKIALDIKGLVDFMKNYKIILIRESDKKTEYIKVNVSIMIFG</sequence>
<evidence type="ECO:0000313" key="2">
    <source>
        <dbReference type="Proteomes" id="UP001596003"/>
    </source>
</evidence>
<keyword evidence="2" id="KW-1185">Reference proteome</keyword>
<organism evidence="1 2">
    <name type="scientific">Flavobacterium chungangensis</name>
    <dbReference type="NCBI Taxonomy" id="2708132"/>
    <lineage>
        <taxon>Bacteria</taxon>
        <taxon>Pseudomonadati</taxon>
        <taxon>Bacteroidota</taxon>
        <taxon>Flavobacteriia</taxon>
        <taxon>Flavobacteriales</taxon>
        <taxon>Flavobacteriaceae</taxon>
        <taxon>Flavobacterium</taxon>
    </lineage>
</organism>
<evidence type="ECO:0000313" key="1">
    <source>
        <dbReference type="EMBL" id="MFC4479369.1"/>
    </source>
</evidence>
<gene>
    <name evidence="1" type="ORF">ACFO3N_19985</name>
</gene>
<evidence type="ECO:0008006" key="3">
    <source>
        <dbReference type="Google" id="ProtNLM"/>
    </source>
</evidence>